<dbReference type="Proteomes" id="UP000033121">
    <property type="component" value="Unassembled WGS sequence"/>
</dbReference>
<accession>A0A0E9MY26</accession>
<name>A0A0E9MY26_9BACT</name>
<gene>
    <name evidence="1" type="ORF">FPE01S_01_14080</name>
</gene>
<reference evidence="1 2" key="1">
    <citation type="submission" date="2015-04" db="EMBL/GenBank/DDBJ databases">
        <title>Whole genome shotgun sequence of Flavihumibacter petaseus NBRC 106054.</title>
        <authorList>
            <person name="Miyazawa S."/>
            <person name="Hosoyama A."/>
            <person name="Hashimoto M."/>
            <person name="Noguchi M."/>
            <person name="Tsuchikane K."/>
            <person name="Ohji S."/>
            <person name="Yamazoe A."/>
            <person name="Ichikawa N."/>
            <person name="Kimura A."/>
            <person name="Fujita N."/>
        </authorList>
    </citation>
    <scope>NUCLEOTIDE SEQUENCE [LARGE SCALE GENOMIC DNA]</scope>
    <source>
        <strain evidence="1 2">NBRC 106054</strain>
    </source>
</reference>
<dbReference type="EMBL" id="BBWV01000001">
    <property type="protein sequence ID" value="GAO42393.1"/>
    <property type="molecule type" value="Genomic_DNA"/>
</dbReference>
<dbReference type="OrthoDB" id="679744at2"/>
<sequence>MNRKDIHYSIDAIKINKDSYRPVLNFTRFARYLLCIILRGESPIENRTVYVRRHYRH</sequence>
<organism evidence="1 2">
    <name type="scientific">Flavihumibacter petaseus NBRC 106054</name>
    <dbReference type="NCBI Taxonomy" id="1220578"/>
    <lineage>
        <taxon>Bacteria</taxon>
        <taxon>Pseudomonadati</taxon>
        <taxon>Bacteroidota</taxon>
        <taxon>Chitinophagia</taxon>
        <taxon>Chitinophagales</taxon>
        <taxon>Chitinophagaceae</taxon>
        <taxon>Flavihumibacter</taxon>
    </lineage>
</organism>
<dbReference type="RefSeq" id="WP_157473922.1">
    <property type="nucleotide sequence ID" value="NZ_BBWV01000001.1"/>
</dbReference>
<comment type="caution">
    <text evidence="1">The sequence shown here is derived from an EMBL/GenBank/DDBJ whole genome shotgun (WGS) entry which is preliminary data.</text>
</comment>
<keyword evidence="2" id="KW-1185">Reference proteome</keyword>
<evidence type="ECO:0000313" key="2">
    <source>
        <dbReference type="Proteomes" id="UP000033121"/>
    </source>
</evidence>
<evidence type="ECO:0000313" key="1">
    <source>
        <dbReference type="EMBL" id="GAO42393.1"/>
    </source>
</evidence>
<dbReference type="AlphaFoldDB" id="A0A0E9MY26"/>
<protein>
    <submittedName>
        <fullName evidence="1">Uncharacterized protein</fullName>
    </submittedName>
</protein>
<proteinExistence type="predicted"/>